<dbReference type="Proteomes" id="UP001586593">
    <property type="component" value="Unassembled WGS sequence"/>
</dbReference>
<dbReference type="Pfam" id="PF04082">
    <property type="entry name" value="Fungal_trans"/>
    <property type="match status" value="1"/>
</dbReference>
<feature type="region of interest" description="Disordered" evidence="6">
    <location>
        <begin position="563"/>
        <end position="609"/>
    </location>
</feature>
<proteinExistence type="predicted"/>
<evidence type="ECO:0000313" key="9">
    <source>
        <dbReference type="Proteomes" id="UP001586593"/>
    </source>
</evidence>
<dbReference type="EMBL" id="JAZHXJ010000055">
    <property type="protein sequence ID" value="KAL1878122.1"/>
    <property type="molecule type" value="Genomic_DNA"/>
</dbReference>
<organism evidence="8 9">
    <name type="scientific">Phialemonium thermophilum</name>
    <dbReference type="NCBI Taxonomy" id="223376"/>
    <lineage>
        <taxon>Eukaryota</taxon>
        <taxon>Fungi</taxon>
        <taxon>Dikarya</taxon>
        <taxon>Ascomycota</taxon>
        <taxon>Pezizomycotina</taxon>
        <taxon>Sordariomycetes</taxon>
        <taxon>Sordariomycetidae</taxon>
        <taxon>Cephalothecales</taxon>
        <taxon>Cephalothecaceae</taxon>
        <taxon>Phialemonium</taxon>
    </lineage>
</organism>
<keyword evidence="2" id="KW-0479">Metal-binding</keyword>
<keyword evidence="4" id="KW-0804">Transcription</keyword>
<evidence type="ECO:0000256" key="1">
    <source>
        <dbReference type="ARBA" id="ARBA00004123"/>
    </source>
</evidence>
<evidence type="ECO:0000313" key="8">
    <source>
        <dbReference type="EMBL" id="KAL1878122.1"/>
    </source>
</evidence>
<dbReference type="InterPro" id="IPR007219">
    <property type="entry name" value="XnlR_reg_dom"/>
</dbReference>
<evidence type="ECO:0000256" key="2">
    <source>
        <dbReference type="ARBA" id="ARBA00022723"/>
    </source>
</evidence>
<dbReference type="InterPro" id="IPR050815">
    <property type="entry name" value="TF_fung"/>
</dbReference>
<comment type="subcellular location">
    <subcellularLocation>
        <location evidence="1">Nucleus</location>
    </subcellularLocation>
</comment>
<reference evidence="8 9" key="1">
    <citation type="journal article" date="2024" name="Commun. Biol.">
        <title>Comparative genomic analysis of thermophilic fungi reveals convergent evolutionary adaptations and gene losses.</title>
        <authorList>
            <person name="Steindorff A.S."/>
            <person name="Aguilar-Pontes M.V."/>
            <person name="Robinson A.J."/>
            <person name="Andreopoulos B."/>
            <person name="LaButti K."/>
            <person name="Kuo A."/>
            <person name="Mondo S."/>
            <person name="Riley R."/>
            <person name="Otillar R."/>
            <person name="Haridas S."/>
            <person name="Lipzen A."/>
            <person name="Grimwood J."/>
            <person name="Schmutz J."/>
            <person name="Clum A."/>
            <person name="Reid I.D."/>
            <person name="Moisan M.C."/>
            <person name="Butler G."/>
            <person name="Nguyen T.T.M."/>
            <person name="Dewar K."/>
            <person name="Conant G."/>
            <person name="Drula E."/>
            <person name="Henrissat B."/>
            <person name="Hansel C."/>
            <person name="Singer S."/>
            <person name="Hutchinson M.I."/>
            <person name="de Vries R.P."/>
            <person name="Natvig D.O."/>
            <person name="Powell A.J."/>
            <person name="Tsang A."/>
            <person name="Grigoriev I.V."/>
        </authorList>
    </citation>
    <scope>NUCLEOTIDE SEQUENCE [LARGE SCALE GENOMIC DNA]</scope>
    <source>
        <strain evidence="8 9">ATCC 24622</strain>
    </source>
</reference>
<dbReference type="PANTHER" id="PTHR47338">
    <property type="entry name" value="ZN(II)2CYS6 TRANSCRIPTION FACTOR (EUROFUNG)-RELATED"/>
    <property type="match status" value="1"/>
</dbReference>
<keyword evidence="3" id="KW-0805">Transcription regulation</keyword>
<evidence type="ECO:0000256" key="3">
    <source>
        <dbReference type="ARBA" id="ARBA00023015"/>
    </source>
</evidence>
<protein>
    <recommendedName>
        <fullName evidence="7">Xylanolytic transcriptional activator regulatory domain-containing protein</fullName>
    </recommendedName>
</protein>
<keyword evidence="5" id="KW-0539">Nucleus</keyword>
<name>A0ABR3XRB9_9PEZI</name>
<feature type="compositionally biased region" description="Basic and acidic residues" evidence="6">
    <location>
        <begin position="1"/>
        <end position="10"/>
    </location>
</feature>
<evidence type="ECO:0000256" key="6">
    <source>
        <dbReference type="SAM" id="MobiDB-lite"/>
    </source>
</evidence>
<evidence type="ECO:0000259" key="7">
    <source>
        <dbReference type="SMART" id="SM00906"/>
    </source>
</evidence>
<feature type="compositionally biased region" description="Polar residues" evidence="6">
    <location>
        <begin position="563"/>
        <end position="578"/>
    </location>
</feature>
<evidence type="ECO:0000256" key="4">
    <source>
        <dbReference type="ARBA" id="ARBA00023163"/>
    </source>
</evidence>
<sequence length="692" mass="75924">MGRETRERRTSVPSCESPISLDGERFGSLQSDPAGTGSHHQTADRNGWTGLADESWLYSEELPNTAQLRHVVDSYFAHIHPLRALGFIHKPSFMRALDRNTLVAEFGLGLVYVVCALGASCLPPSRAASRPCPSPRSSQAGPIPGKAWGARARAIVQAECCSPAIQTLMAMVLYCEYGIRIGDHAFVFMLTGCCTRMSRLFRIDSENDSLATRTAPTPTEATRRESIRRLLWSCYILDSIIGSGVEGNLSWIHRGPDIPLPCPESDFSGQTASDPVGLGMEGSPHELSVAGIDIRGHVARIVFLRTQVLHCIRTSNPADGPEPWDESSRYMQLLSWIATWYRGLPQNLTLQELNIYIHREQETLGAFFFLHIAYHSCLFDLCRICLAGYSFPLAAAMRQAPPEFLAEQQQQCFHHAESASRILQTALDAGCSGLDDSFAPTCAFESTKIQVVYFTTLGHGERALYERVRANININLRVLVHTHPYADTPNVYLAAICPFLVHFGFSDIASQWEPYQNTVLLPGANRLAQAPNSDQQGAEVVGPVEASYLNQISTFRLARSQLGQHAPTSVSGPQQYPSDSGRKSPSLDGRSSWSLAGADPAERGTVDGAASGDVINAAQPTRISIPYSMLNQPETQPLPLPEMGNLVPTFSTPQNEDYYLRMAQEISHYMTWDGSLGLDVGEGLYTDSAFAL</sequence>
<accession>A0ABR3XRB9</accession>
<dbReference type="CDD" id="cd12148">
    <property type="entry name" value="fungal_TF_MHR"/>
    <property type="match status" value="1"/>
</dbReference>
<dbReference type="PANTHER" id="PTHR47338:SF7">
    <property type="entry name" value="ZN(II)2CYS6 TRANSCRIPTION FACTOR (EUROFUNG)"/>
    <property type="match status" value="1"/>
</dbReference>
<keyword evidence="9" id="KW-1185">Reference proteome</keyword>
<feature type="region of interest" description="Disordered" evidence="6">
    <location>
        <begin position="1"/>
        <end position="46"/>
    </location>
</feature>
<feature type="domain" description="Xylanolytic transcriptional activator regulatory" evidence="7">
    <location>
        <begin position="187"/>
        <end position="267"/>
    </location>
</feature>
<gene>
    <name evidence="8" type="ORF">VTK73DRAFT_8002</name>
</gene>
<comment type="caution">
    <text evidence="8">The sequence shown here is derived from an EMBL/GenBank/DDBJ whole genome shotgun (WGS) entry which is preliminary data.</text>
</comment>
<evidence type="ECO:0000256" key="5">
    <source>
        <dbReference type="ARBA" id="ARBA00023242"/>
    </source>
</evidence>
<dbReference type="SMART" id="SM00906">
    <property type="entry name" value="Fungal_trans"/>
    <property type="match status" value="1"/>
</dbReference>